<dbReference type="AlphaFoldDB" id="W9V435"/>
<gene>
    <name evidence="1" type="ORF">D779_2979</name>
</gene>
<sequence length="63" mass="6877">MPEPPTPLRFCPTAVDATSAEPGLPNEVAVPLDEDHISICKPSSREAQLYKSLLRWLDECVAA</sequence>
<evidence type="ECO:0000313" key="2">
    <source>
        <dbReference type="Proteomes" id="UP000019460"/>
    </source>
</evidence>
<comment type="caution">
    <text evidence="1">The sequence shown here is derived from an EMBL/GenBank/DDBJ whole genome shotgun (WGS) entry which is preliminary data.</text>
</comment>
<keyword evidence="2" id="KW-1185">Reference proteome</keyword>
<evidence type="ECO:0000313" key="1">
    <source>
        <dbReference type="EMBL" id="EXJ14094.1"/>
    </source>
</evidence>
<dbReference type="Proteomes" id="UP000019460">
    <property type="component" value="Unassembled WGS sequence"/>
</dbReference>
<proteinExistence type="predicted"/>
<name>W9V435_9GAMM</name>
<accession>W9V435</accession>
<dbReference type="eggNOG" id="COG1075">
    <property type="taxonomic scope" value="Bacteria"/>
</dbReference>
<reference evidence="1 2" key="1">
    <citation type="submission" date="2012-11" db="EMBL/GenBank/DDBJ databases">
        <title>Genome assembly of Thiorhodococcus sp. AK35.</title>
        <authorList>
            <person name="Nupur N."/>
            <person name="Khatri I."/>
            <person name="Subramanian S."/>
            <person name="Pinnaka A."/>
        </authorList>
    </citation>
    <scope>NUCLEOTIDE SEQUENCE [LARGE SCALE GENOMIC DNA]</scope>
    <source>
        <strain evidence="1 2">AK35</strain>
    </source>
</reference>
<protein>
    <submittedName>
        <fullName evidence="1">Uncharacterized protein</fullName>
    </submittedName>
</protein>
<dbReference type="EMBL" id="AONC01000048">
    <property type="protein sequence ID" value="EXJ14094.1"/>
    <property type="molecule type" value="Genomic_DNA"/>
</dbReference>
<organism evidence="1 2">
    <name type="scientific">Imhoffiella purpurea</name>
    <dbReference type="NCBI Taxonomy" id="1249627"/>
    <lineage>
        <taxon>Bacteria</taxon>
        <taxon>Pseudomonadati</taxon>
        <taxon>Pseudomonadota</taxon>
        <taxon>Gammaproteobacteria</taxon>
        <taxon>Chromatiales</taxon>
        <taxon>Chromatiaceae</taxon>
        <taxon>Imhoffiella</taxon>
    </lineage>
</organism>